<evidence type="ECO:0000313" key="4">
    <source>
        <dbReference type="EMBL" id="CDO52969.1"/>
    </source>
</evidence>
<organism evidence="4 5">
    <name type="scientific">Geotrichum candidum</name>
    <name type="common">Oospora lactis</name>
    <name type="synonym">Dipodascus geotrichum</name>
    <dbReference type="NCBI Taxonomy" id="1173061"/>
    <lineage>
        <taxon>Eukaryota</taxon>
        <taxon>Fungi</taxon>
        <taxon>Dikarya</taxon>
        <taxon>Ascomycota</taxon>
        <taxon>Saccharomycotina</taxon>
        <taxon>Dipodascomycetes</taxon>
        <taxon>Dipodascales</taxon>
        <taxon>Dipodascaceae</taxon>
        <taxon>Geotrichum</taxon>
    </lineage>
</organism>
<name>A0A0J9X689_GEOCN</name>
<feature type="region of interest" description="Disordered" evidence="2">
    <location>
        <begin position="318"/>
        <end position="338"/>
    </location>
</feature>
<dbReference type="InterPro" id="IPR033338">
    <property type="entry name" value="Spc105/Spc7"/>
</dbReference>
<reference evidence="4" key="1">
    <citation type="submission" date="2014-03" db="EMBL/GenBank/DDBJ databases">
        <authorList>
            <person name="Casaregola S."/>
        </authorList>
    </citation>
    <scope>NUCLEOTIDE SEQUENCE [LARGE SCALE GENOMIC DNA]</scope>
    <source>
        <strain evidence="4">CLIB 918</strain>
    </source>
</reference>
<evidence type="ECO:0000256" key="1">
    <source>
        <dbReference type="SAM" id="Coils"/>
    </source>
</evidence>
<dbReference type="OrthoDB" id="5592879at2759"/>
<dbReference type="AlphaFoldDB" id="A0A0J9X689"/>
<feature type="coiled-coil region" evidence="1">
    <location>
        <begin position="996"/>
        <end position="1037"/>
    </location>
</feature>
<dbReference type="EMBL" id="CCBN010000004">
    <property type="protein sequence ID" value="CDO52969.1"/>
    <property type="molecule type" value="Genomic_DNA"/>
</dbReference>
<proteinExistence type="predicted"/>
<dbReference type="STRING" id="1173061.A0A0J9X689"/>
<evidence type="ECO:0000313" key="5">
    <source>
        <dbReference type="Proteomes" id="UP000242525"/>
    </source>
</evidence>
<feature type="region of interest" description="Disordered" evidence="2">
    <location>
        <begin position="1"/>
        <end position="20"/>
    </location>
</feature>
<dbReference type="InterPro" id="IPR013253">
    <property type="entry name" value="Spc7_domain"/>
</dbReference>
<keyword evidence="1" id="KW-0175">Coiled coil</keyword>
<feature type="compositionally biased region" description="Low complexity" evidence="2">
    <location>
        <begin position="141"/>
        <end position="152"/>
    </location>
</feature>
<feature type="compositionally biased region" description="Low complexity" evidence="2">
    <location>
        <begin position="524"/>
        <end position="541"/>
    </location>
</feature>
<keyword evidence="5" id="KW-1185">Reference proteome</keyword>
<dbReference type="GO" id="GO:0007094">
    <property type="term" value="P:mitotic spindle assembly checkpoint signaling"/>
    <property type="evidence" value="ECO:0007669"/>
    <property type="project" value="TreeGrafter"/>
</dbReference>
<feature type="region of interest" description="Disordered" evidence="2">
    <location>
        <begin position="127"/>
        <end position="198"/>
    </location>
</feature>
<dbReference type="GO" id="GO:0000776">
    <property type="term" value="C:kinetochore"/>
    <property type="evidence" value="ECO:0007669"/>
    <property type="project" value="TreeGrafter"/>
</dbReference>
<dbReference type="Pfam" id="PF15402">
    <property type="entry name" value="MELT_2"/>
    <property type="match status" value="9"/>
</dbReference>
<feature type="domain" description="Spc7 kinetochore protein" evidence="3">
    <location>
        <begin position="761"/>
        <end position="1087"/>
    </location>
</feature>
<dbReference type="SMART" id="SM00787">
    <property type="entry name" value="Spc7"/>
    <property type="match status" value="1"/>
</dbReference>
<feature type="compositionally biased region" description="Polar residues" evidence="2">
    <location>
        <begin position="559"/>
        <end position="574"/>
    </location>
</feature>
<sequence>MKVPNTRQSMSKRRVSFAPEATLHTFELVENVSFTEPQVAQPVRKRDSGVNKELASIFSNAAAEATSSAPNGVSEPETEQQQSKDDESSRENNPKDSFHKNDDESDMELESTADIFAATKATIMEYESRDGNDSPKPPGNTITTIVPTSVSIENFADGLGDTSRRESNTQQSEVEFSGSELPHQENQLHESQPVEEEHTMDMTQMFGSVKKRVEMESRGSPATEQVEHSVIEEQTMQLTNVLTVPSANNDDDAVDMDLTGNVVIPTEEEMDFTNVVNKKFPAKDNGEQEMDFTAVSEKHTNNNDEADMDFTTIPSKTVTADNNEASGSGENNEEQDMDLTTIPSETVTASTNEANGSDENNEEQDMDFTTVPPKPVQPASDDGEQDMDLTTHSTGVLHPSSLDKDEEQDMDLTTIPATTLQPVPEEEDEVDMDFTSIQQTGYNPSAKTSNVSQDEDNGNDNIHVTTVQRVSEEDDMDFTNIPRQNDGDTDMDLTNVLELAAEDDLSELLRRQAVTNVSTSQKQPSPNQLSSKLNLSPKPLSVTTPERNTKENRIPNGSPLRNQSPNGITYSTAGDSLAKRKSSLSLQPPNLALTPSPAQKSKSGPSTPSRIMDASVTPAKRSVSYASVSIGSKKRRLSISTTPERPLPSLSLADSQPPLTPSRMKLLEEKILSMSPRKTHSRPERLREGPASSSASFLVAEPYLSDALASSVTYTPLSRMRKDSLGVSAPRLSLVTMSPTPKKNMDNYTVLSRVSEGDEEEDEEPEGMDDYPLISLTEFLKSIKVDFMDNLFLNNSTLHDTHALFNPATSGDTSTWKLKDYVYATTKIPRLEMYTFSIHEMRKNISEARLLFDQLDQETREETNPLLFREFLEAGPEMKQAMIAQFKLIKHYSRLQARGVWYDWRLQLTSGLRDALARRRQVVEDDRRLLNDRARAANMAALKVKLTQQHAAMKARLDVLHRQTVELDKYDKSQVDAMRAKLVAAKLGHKDAASAVEQQRAQVAELDMQLVKVTAERDTLEEEVETFRQTIARNQTDERDIRREVGILKRRYSLLQVHSGVEFVSTDTAAKSIIVLKLYARFIVRYDIKSKKTISVERVPVSHNSLVNAADSKARANEAAILTYFLSNPALSDYTLQQTATFLQAVLLFQARIDRLSLYYLTSVTSEGNGDDSTLAINVKILHYPITRAASSASSPPPKKKVIVRLVIASYDPTSFSSCTLQTCYPRPAAALANGGTLVQLTDRLNSAFGRPDPAQFLSVLVQSTA</sequence>
<gene>
    <name evidence="4" type="ORF">BN980_GECA04s02243g</name>
</gene>
<protein>
    <recommendedName>
        <fullName evidence="3">Spc7 kinetochore protein domain-containing protein</fullName>
    </recommendedName>
</protein>
<dbReference type="Pfam" id="PF08317">
    <property type="entry name" value="Spc7"/>
    <property type="match status" value="1"/>
</dbReference>
<evidence type="ECO:0000256" key="2">
    <source>
        <dbReference type="SAM" id="MobiDB-lite"/>
    </source>
</evidence>
<dbReference type="GO" id="GO:0034501">
    <property type="term" value="P:protein localization to kinetochore"/>
    <property type="evidence" value="ECO:0007669"/>
    <property type="project" value="TreeGrafter"/>
</dbReference>
<feature type="region of interest" description="Disordered" evidence="2">
    <location>
        <begin position="61"/>
        <end position="108"/>
    </location>
</feature>
<feature type="region of interest" description="Disordered" evidence="2">
    <location>
        <begin position="350"/>
        <end position="407"/>
    </location>
</feature>
<feature type="compositionally biased region" description="Polar residues" evidence="2">
    <location>
        <begin position="596"/>
        <end position="609"/>
    </location>
</feature>
<dbReference type="PANTHER" id="PTHR28260:SF1">
    <property type="entry name" value="SPINDLE POLE BODY COMPONENT SPC105"/>
    <property type="match status" value="1"/>
</dbReference>
<dbReference type="GO" id="GO:1990758">
    <property type="term" value="P:mitotic sister chromatid biorientation"/>
    <property type="evidence" value="ECO:0007669"/>
    <property type="project" value="TreeGrafter"/>
</dbReference>
<comment type="caution">
    <text evidence="4">The sequence shown here is derived from an EMBL/GenBank/DDBJ whole genome shotgun (WGS) entry which is preliminary data.</text>
</comment>
<evidence type="ECO:0000259" key="3">
    <source>
        <dbReference type="SMART" id="SM00787"/>
    </source>
</evidence>
<dbReference type="PANTHER" id="PTHR28260">
    <property type="entry name" value="SPINDLE POLE BODY COMPONENT SPC105"/>
    <property type="match status" value="1"/>
</dbReference>
<feature type="region of interest" description="Disordered" evidence="2">
    <location>
        <begin position="437"/>
        <end position="490"/>
    </location>
</feature>
<feature type="compositionally biased region" description="Polar residues" evidence="2">
    <location>
        <begin position="459"/>
        <end position="469"/>
    </location>
</feature>
<dbReference type="Proteomes" id="UP000242525">
    <property type="component" value="Unassembled WGS sequence"/>
</dbReference>
<feature type="compositionally biased region" description="Polar residues" evidence="2">
    <location>
        <begin position="437"/>
        <end position="452"/>
    </location>
</feature>
<feature type="region of interest" description="Disordered" evidence="2">
    <location>
        <begin position="515"/>
        <end position="693"/>
    </location>
</feature>
<accession>A0A0J9X689</accession>
<feature type="compositionally biased region" description="Basic and acidic residues" evidence="2">
    <location>
        <begin position="82"/>
        <end position="102"/>
    </location>
</feature>